<keyword evidence="2" id="KW-1185">Reference proteome</keyword>
<dbReference type="Proteomes" id="UP001060085">
    <property type="component" value="Linkage Group LG02"/>
</dbReference>
<evidence type="ECO:0000313" key="1">
    <source>
        <dbReference type="EMBL" id="KAI5675660.1"/>
    </source>
</evidence>
<gene>
    <name evidence="1" type="ORF">M9H77_06610</name>
</gene>
<organism evidence="1 2">
    <name type="scientific">Catharanthus roseus</name>
    <name type="common">Madagascar periwinkle</name>
    <name type="synonym">Vinca rosea</name>
    <dbReference type="NCBI Taxonomy" id="4058"/>
    <lineage>
        <taxon>Eukaryota</taxon>
        <taxon>Viridiplantae</taxon>
        <taxon>Streptophyta</taxon>
        <taxon>Embryophyta</taxon>
        <taxon>Tracheophyta</taxon>
        <taxon>Spermatophyta</taxon>
        <taxon>Magnoliopsida</taxon>
        <taxon>eudicotyledons</taxon>
        <taxon>Gunneridae</taxon>
        <taxon>Pentapetalae</taxon>
        <taxon>asterids</taxon>
        <taxon>lamiids</taxon>
        <taxon>Gentianales</taxon>
        <taxon>Apocynaceae</taxon>
        <taxon>Rauvolfioideae</taxon>
        <taxon>Vinceae</taxon>
        <taxon>Catharanthinae</taxon>
        <taxon>Catharanthus</taxon>
    </lineage>
</organism>
<evidence type="ECO:0000313" key="2">
    <source>
        <dbReference type="Proteomes" id="UP001060085"/>
    </source>
</evidence>
<sequence>MHEYFLSETKLDKTSKDSLLTNSIGKIKENTYALTRTQVWKILRLRDEIGWDIHRFDATSVLEKTGEEPVPDFERIVIPITKPFFVPALFVSRVP</sequence>
<reference evidence="2" key="1">
    <citation type="journal article" date="2023" name="Nat. Plants">
        <title>Single-cell RNA sequencing provides a high-resolution roadmap for understanding the multicellular compartmentation of specialized metabolism.</title>
        <authorList>
            <person name="Sun S."/>
            <person name="Shen X."/>
            <person name="Li Y."/>
            <person name="Li Y."/>
            <person name="Wang S."/>
            <person name="Li R."/>
            <person name="Zhang H."/>
            <person name="Shen G."/>
            <person name="Guo B."/>
            <person name="Wei J."/>
            <person name="Xu J."/>
            <person name="St-Pierre B."/>
            <person name="Chen S."/>
            <person name="Sun C."/>
        </authorList>
    </citation>
    <scope>NUCLEOTIDE SEQUENCE [LARGE SCALE GENOMIC DNA]</scope>
</reference>
<accession>A0ACC0BSQ8</accession>
<comment type="caution">
    <text evidence="1">The sequence shown here is derived from an EMBL/GenBank/DDBJ whole genome shotgun (WGS) entry which is preliminary data.</text>
</comment>
<proteinExistence type="predicted"/>
<name>A0ACC0BSQ8_CATRO</name>
<dbReference type="EMBL" id="CM044702">
    <property type="protein sequence ID" value="KAI5675660.1"/>
    <property type="molecule type" value="Genomic_DNA"/>
</dbReference>
<protein>
    <submittedName>
        <fullName evidence="1">Uncharacterized protein</fullName>
    </submittedName>
</protein>